<keyword evidence="3" id="KW-1185">Reference proteome</keyword>
<feature type="transmembrane region" description="Helical" evidence="1">
    <location>
        <begin position="173"/>
        <end position="193"/>
    </location>
</feature>
<feature type="transmembrane region" description="Helical" evidence="1">
    <location>
        <begin position="361"/>
        <end position="381"/>
    </location>
</feature>
<dbReference type="Proteomes" id="UP000054837">
    <property type="component" value="Unassembled WGS sequence"/>
</dbReference>
<evidence type="ECO:0000256" key="1">
    <source>
        <dbReference type="SAM" id="Phobius"/>
    </source>
</evidence>
<dbReference type="Pfam" id="PF19877">
    <property type="entry name" value="DUF6350"/>
    <property type="match status" value="1"/>
</dbReference>
<feature type="transmembrane region" description="Helical" evidence="1">
    <location>
        <begin position="259"/>
        <end position="286"/>
    </location>
</feature>
<feature type="transmembrane region" description="Helical" evidence="1">
    <location>
        <begin position="401"/>
        <end position="422"/>
    </location>
</feature>
<sequence>MVERTSGSRSPEAAREGVPGRGPVLTVRRLGELLGAATAGVVCVLVGLLVVVLPTVLAWVVEERSTATFWQTVGVGVDVWALAHRASISTPAAEVVLAPLLLTLLFLGLCWYAARQVVLSRHHLTARVPRIGGWRTAWSALGGSDGTAFVVGYLLTGLLVAHTASFGLAPVRLLTLVPGAVLVPLVALGLVWLGEHRREEHPTVGAGLAFLEARTPVLVRRALPPVAEVLVGLVTVALLLVLGLLVLRGERIVTLYGSLDAGLVGTSLLTVGQLLALPNLMVWALAWMTGSGVTVGTVHVGWTDTTAGDLPMLPVLGALPEPGAMPPGMWALALVPLVAGGWIGYRAVGSASRLASWWTKAQIMLASCVAVAGVVLVLSWLATGGLTPGRLGTVGVEPWRVSGMLLFELAAGGLVVVTALHLSRRRLRSRR</sequence>
<gene>
    <name evidence="2" type="ORF">AVL62_06585</name>
</gene>
<comment type="caution">
    <text evidence="2">The sequence shown here is derived from an EMBL/GenBank/DDBJ whole genome shotgun (WGS) entry which is preliminary data.</text>
</comment>
<feature type="transmembrane region" description="Helical" evidence="1">
    <location>
        <begin position="33"/>
        <end position="61"/>
    </location>
</feature>
<reference evidence="2 3" key="1">
    <citation type="submission" date="2015-12" db="EMBL/GenBank/DDBJ databases">
        <title>Serinicoccus chungangenesis strain CD08_5 genome sequencing and assembly.</title>
        <authorList>
            <person name="Chander A.M."/>
            <person name="Kaur G."/>
            <person name="Nair G.R."/>
            <person name="Dhawan D.K."/>
            <person name="Kochhar R.K."/>
            <person name="Mayilraj S."/>
            <person name="Bhadada S.K."/>
        </authorList>
    </citation>
    <scope>NUCLEOTIDE SEQUENCE [LARGE SCALE GENOMIC DNA]</scope>
    <source>
        <strain evidence="2 3">CD08_5</strain>
    </source>
</reference>
<keyword evidence="1" id="KW-1133">Transmembrane helix</keyword>
<feature type="transmembrane region" description="Helical" evidence="1">
    <location>
        <begin position="137"/>
        <end position="161"/>
    </location>
</feature>
<keyword evidence="1" id="KW-0812">Transmembrane</keyword>
<dbReference type="AlphaFoldDB" id="A0A0W8IHC7"/>
<protein>
    <submittedName>
        <fullName evidence="2">Uncharacterized protein</fullName>
    </submittedName>
</protein>
<feature type="transmembrane region" description="Helical" evidence="1">
    <location>
        <begin position="95"/>
        <end position="114"/>
    </location>
</feature>
<evidence type="ECO:0000313" key="3">
    <source>
        <dbReference type="Proteomes" id="UP000054837"/>
    </source>
</evidence>
<evidence type="ECO:0000313" key="2">
    <source>
        <dbReference type="EMBL" id="KUG59338.1"/>
    </source>
</evidence>
<feature type="transmembrane region" description="Helical" evidence="1">
    <location>
        <begin position="229"/>
        <end position="247"/>
    </location>
</feature>
<name>A0A0W8IHC7_9MICO</name>
<dbReference type="EMBL" id="LQBL01000002">
    <property type="protein sequence ID" value="KUG59338.1"/>
    <property type="molecule type" value="Genomic_DNA"/>
</dbReference>
<dbReference type="STRING" id="767452.AVL62_06585"/>
<accession>A0A0W8IHC7</accession>
<proteinExistence type="predicted"/>
<feature type="transmembrane region" description="Helical" evidence="1">
    <location>
        <begin position="329"/>
        <end position="349"/>
    </location>
</feature>
<keyword evidence="1" id="KW-0472">Membrane</keyword>
<dbReference type="InterPro" id="IPR045931">
    <property type="entry name" value="DUF6350"/>
</dbReference>
<organism evidence="2 3">
    <name type="scientific">Serinicoccus chungangensis</name>
    <dbReference type="NCBI Taxonomy" id="767452"/>
    <lineage>
        <taxon>Bacteria</taxon>
        <taxon>Bacillati</taxon>
        <taxon>Actinomycetota</taxon>
        <taxon>Actinomycetes</taxon>
        <taxon>Micrococcales</taxon>
        <taxon>Ornithinimicrobiaceae</taxon>
        <taxon>Serinicoccus</taxon>
    </lineage>
</organism>